<dbReference type="AlphaFoldDB" id="A0A378Y729"/>
<keyword evidence="2" id="KW-1185">Reference proteome</keyword>
<reference evidence="1 2" key="1">
    <citation type="submission" date="2018-06" db="EMBL/GenBank/DDBJ databases">
        <authorList>
            <consortium name="Pathogen Informatics"/>
            <person name="Doyle S."/>
        </authorList>
    </citation>
    <scope>NUCLEOTIDE SEQUENCE [LARGE SCALE GENOMIC DNA]</scope>
    <source>
        <strain evidence="1 2">NCTC1934</strain>
    </source>
</reference>
<organism evidence="1 2">
    <name type="scientific">Nocardia otitidiscaviarum</name>
    <dbReference type="NCBI Taxonomy" id="1823"/>
    <lineage>
        <taxon>Bacteria</taxon>
        <taxon>Bacillati</taxon>
        <taxon>Actinomycetota</taxon>
        <taxon>Actinomycetes</taxon>
        <taxon>Mycobacteriales</taxon>
        <taxon>Nocardiaceae</taxon>
        <taxon>Nocardia</taxon>
    </lineage>
</organism>
<dbReference type="Proteomes" id="UP000255467">
    <property type="component" value="Unassembled WGS sequence"/>
</dbReference>
<dbReference type="STRING" id="1406858.GCA_000710895_02106"/>
<dbReference type="EMBL" id="UGRY01000002">
    <property type="protein sequence ID" value="SUA72658.1"/>
    <property type="molecule type" value="Genomic_DNA"/>
</dbReference>
<dbReference type="RefSeq" id="WP_147286967.1">
    <property type="nucleotide sequence ID" value="NZ_UGRY01000002.1"/>
</dbReference>
<evidence type="ECO:0000313" key="2">
    <source>
        <dbReference type="Proteomes" id="UP000255467"/>
    </source>
</evidence>
<gene>
    <name evidence="1" type="ORF">NCTC1934_00086</name>
</gene>
<protein>
    <submittedName>
        <fullName evidence="1">Uncharacterized protein</fullName>
    </submittedName>
</protein>
<name>A0A378Y729_9NOCA</name>
<proteinExistence type="predicted"/>
<sequence>MALTRNPDMVQIFADAAVFVGKTLTPNMPATIADEFDSTWDNAGILNGDSGITNAREWDVTEHFGWGIGLYRKGFKNYKESRVFTCLEGNATTRRIAHPGSTATNIVIPRPGSFMLAFEFTNDYGVPERLFTARPAQCWIPNLDRNESDPTSHEVTADIFATGAGLLYTRQYTPVHEKQLVTITGTPTGGTFKLSYAGTPTAPIAYDATAAAVQTALAAILGVGNVAVTGTSPYTVTLQGEYAGQPNVLLVGDATGLTGGTTPAVTVTDAP</sequence>
<dbReference type="OrthoDB" id="4130395at2"/>
<accession>A0A378Y729</accession>
<evidence type="ECO:0000313" key="1">
    <source>
        <dbReference type="EMBL" id="SUA72658.1"/>
    </source>
</evidence>